<dbReference type="Pfam" id="PF00126">
    <property type="entry name" value="HTH_1"/>
    <property type="match status" value="1"/>
</dbReference>
<evidence type="ECO:0000313" key="8">
    <source>
        <dbReference type="Proteomes" id="UP000321776"/>
    </source>
</evidence>
<evidence type="ECO:0000313" key="7">
    <source>
        <dbReference type="EMBL" id="TXC80460.1"/>
    </source>
</evidence>
<dbReference type="AlphaFoldDB" id="A0A5C6V6P8"/>
<gene>
    <name evidence="7" type="ORF">FRZ40_40030</name>
    <name evidence="6" type="ORF">V4C56_07600</name>
</gene>
<dbReference type="Proteomes" id="UP001481677">
    <property type="component" value="Unassembled WGS sequence"/>
</dbReference>
<dbReference type="PANTHER" id="PTHR30126:SF5">
    <property type="entry name" value="HTH-TYPE TRANSCRIPTIONAL ACTIVATOR CMPR"/>
    <property type="match status" value="1"/>
</dbReference>
<comment type="caution">
    <text evidence="7">The sequence shown here is derived from an EMBL/GenBank/DDBJ whole genome shotgun (WGS) entry which is preliminary data.</text>
</comment>
<sequence length="323" mass="35590">MLNLLRNLTLRQLQIFAAAAQYESFARAAEVLHLTQPAVSMQIKQLEEATGLALFERVGRRIALTEAGAILSHHAKRILGDIKDADDAMRALASADGGTVSIGLVSTARYFVPRQISRYAERHPKVDIHFSIGKRDTLLRQLQDNAIDLAVMGRPSVELDAHCEPLAYNPHVIAASTTHPFVDAACFDLHELRHDTFLMREPGSDTASVANDMFRQHLFTPARTLALDSHETVKQAVAAGMGVSLLPLHTLRLELLAREVAILHVNGTPIDRVWHVVHMNAKQLSPACAAFRRFLIEKTGAWLEGQFADLTPPAQVASPFVQT</sequence>
<protein>
    <submittedName>
        <fullName evidence="7">LysR family transcriptional regulator</fullName>
    </submittedName>
    <submittedName>
        <fullName evidence="6">LysR substrate-binding domain-containing protein</fullName>
    </submittedName>
</protein>
<dbReference type="PRINTS" id="PR00039">
    <property type="entry name" value="HTHLYSR"/>
</dbReference>
<dbReference type="FunFam" id="1.10.10.10:FF:000001">
    <property type="entry name" value="LysR family transcriptional regulator"/>
    <property type="match status" value="1"/>
</dbReference>
<keyword evidence="4" id="KW-0804">Transcription</keyword>
<dbReference type="EMBL" id="JAZHGA010000004">
    <property type="protein sequence ID" value="MEM5339499.1"/>
    <property type="molecule type" value="Genomic_DNA"/>
</dbReference>
<evidence type="ECO:0000256" key="3">
    <source>
        <dbReference type="ARBA" id="ARBA00023125"/>
    </source>
</evidence>
<evidence type="ECO:0000313" key="6">
    <source>
        <dbReference type="EMBL" id="MEM5339499.1"/>
    </source>
</evidence>
<dbReference type="EMBL" id="VOQS01000005">
    <property type="protein sequence ID" value="TXC80460.1"/>
    <property type="molecule type" value="Genomic_DNA"/>
</dbReference>
<dbReference type="RefSeq" id="WP_147237973.1">
    <property type="nucleotide sequence ID" value="NZ_JAZHFZ010000004.1"/>
</dbReference>
<dbReference type="InterPro" id="IPR005119">
    <property type="entry name" value="LysR_subst-bd"/>
</dbReference>
<dbReference type="SUPFAM" id="SSF53850">
    <property type="entry name" value="Periplasmic binding protein-like II"/>
    <property type="match status" value="1"/>
</dbReference>
<keyword evidence="9" id="KW-1185">Reference proteome</keyword>
<evidence type="ECO:0000256" key="2">
    <source>
        <dbReference type="ARBA" id="ARBA00023015"/>
    </source>
</evidence>
<dbReference type="Pfam" id="PF03466">
    <property type="entry name" value="LysR_substrate"/>
    <property type="match status" value="1"/>
</dbReference>
<dbReference type="PROSITE" id="PS50931">
    <property type="entry name" value="HTH_LYSR"/>
    <property type="match status" value="1"/>
</dbReference>
<name>A0A5C6V6P8_9BURK</name>
<evidence type="ECO:0000259" key="5">
    <source>
        <dbReference type="PROSITE" id="PS50931"/>
    </source>
</evidence>
<evidence type="ECO:0000256" key="1">
    <source>
        <dbReference type="ARBA" id="ARBA00009437"/>
    </source>
</evidence>
<keyword evidence="3" id="KW-0238">DNA-binding</keyword>
<reference evidence="7 8" key="1">
    <citation type="journal article" date="2018" name="Int. J. Syst. Evol. Microbiol.">
        <title>Paraburkholderia azotifigens sp. nov., a nitrogen-fixing bacterium isolated from paddy soil.</title>
        <authorList>
            <person name="Choi G.M."/>
            <person name="Im W.T."/>
        </authorList>
    </citation>
    <scope>NUCLEOTIDE SEQUENCE [LARGE SCALE GENOMIC DNA]</scope>
    <source>
        <strain evidence="7 8">NF 2-5-3</strain>
    </source>
</reference>
<dbReference type="PANTHER" id="PTHR30126">
    <property type="entry name" value="HTH-TYPE TRANSCRIPTIONAL REGULATOR"/>
    <property type="match status" value="1"/>
</dbReference>
<dbReference type="InterPro" id="IPR036390">
    <property type="entry name" value="WH_DNA-bd_sf"/>
</dbReference>
<dbReference type="InterPro" id="IPR036388">
    <property type="entry name" value="WH-like_DNA-bd_sf"/>
</dbReference>
<accession>A0A5C6V6P8</accession>
<reference evidence="6 9" key="3">
    <citation type="submission" date="2024-01" db="EMBL/GenBank/DDBJ databases">
        <title>The diversity of rhizobia nodulating Mimosa spp. in eleven states of Brazil covering several biomes is determined by host plant, location, and edaphic factors.</title>
        <authorList>
            <person name="Rouws L."/>
            <person name="Barauna A."/>
            <person name="Beukes C."/>
            <person name="De Faria S.M."/>
            <person name="Gross E."/>
            <person name="Dos Reis Junior F.B."/>
            <person name="Simon M."/>
            <person name="Maluk M."/>
            <person name="Odee D.W."/>
            <person name="Kenicer G."/>
            <person name="Young J.P.W."/>
            <person name="Reis V.M."/>
            <person name="Zilli J."/>
            <person name="James E.K."/>
        </authorList>
    </citation>
    <scope>NUCLEOTIDE SEQUENCE [LARGE SCALE GENOMIC DNA]</scope>
    <source>
        <strain evidence="6 9">JPY530</strain>
    </source>
</reference>
<keyword evidence="2" id="KW-0805">Transcription regulation</keyword>
<dbReference type="Gene3D" id="3.40.190.10">
    <property type="entry name" value="Periplasmic binding protein-like II"/>
    <property type="match status" value="2"/>
</dbReference>
<dbReference type="InterPro" id="IPR000847">
    <property type="entry name" value="LysR_HTH_N"/>
</dbReference>
<evidence type="ECO:0000256" key="4">
    <source>
        <dbReference type="ARBA" id="ARBA00023163"/>
    </source>
</evidence>
<proteinExistence type="inferred from homology"/>
<dbReference type="GO" id="GO:0000976">
    <property type="term" value="F:transcription cis-regulatory region binding"/>
    <property type="evidence" value="ECO:0007669"/>
    <property type="project" value="TreeGrafter"/>
</dbReference>
<dbReference type="Gene3D" id="1.10.10.10">
    <property type="entry name" value="Winged helix-like DNA-binding domain superfamily/Winged helix DNA-binding domain"/>
    <property type="match status" value="1"/>
</dbReference>
<reference evidence="7" key="2">
    <citation type="submission" date="2019-08" db="EMBL/GenBank/DDBJ databases">
        <authorList>
            <person name="Im W.-T."/>
        </authorList>
    </citation>
    <scope>NUCLEOTIDE SEQUENCE</scope>
    <source>
        <strain evidence="7">NF 2-5-3</strain>
    </source>
</reference>
<dbReference type="GO" id="GO:0003700">
    <property type="term" value="F:DNA-binding transcription factor activity"/>
    <property type="evidence" value="ECO:0007669"/>
    <property type="project" value="InterPro"/>
</dbReference>
<dbReference type="Proteomes" id="UP000321776">
    <property type="component" value="Unassembled WGS sequence"/>
</dbReference>
<comment type="similarity">
    <text evidence="1">Belongs to the LysR transcriptional regulatory family.</text>
</comment>
<organism evidence="7 8">
    <name type="scientific">Paraburkholderia azotifigens</name>
    <dbReference type="NCBI Taxonomy" id="2057004"/>
    <lineage>
        <taxon>Bacteria</taxon>
        <taxon>Pseudomonadati</taxon>
        <taxon>Pseudomonadota</taxon>
        <taxon>Betaproteobacteria</taxon>
        <taxon>Burkholderiales</taxon>
        <taxon>Burkholderiaceae</taxon>
        <taxon>Paraburkholderia</taxon>
    </lineage>
</organism>
<evidence type="ECO:0000313" key="9">
    <source>
        <dbReference type="Proteomes" id="UP001481677"/>
    </source>
</evidence>
<feature type="domain" description="HTH lysR-type" evidence="5">
    <location>
        <begin position="8"/>
        <end position="65"/>
    </location>
</feature>
<dbReference type="SUPFAM" id="SSF46785">
    <property type="entry name" value="Winged helix' DNA-binding domain"/>
    <property type="match status" value="1"/>
</dbReference>